<evidence type="ECO:0000313" key="3">
    <source>
        <dbReference type="EMBL" id="KPI90540.1"/>
    </source>
</evidence>
<feature type="compositionally biased region" description="Basic and acidic residues" evidence="2">
    <location>
        <begin position="431"/>
        <end position="446"/>
    </location>
</feature>
<name>A0A0N1IMK1_LEPSE</name>
<feature type="region of interest" description="Disordered" evidence="2">
    <location>
        <begin position="1"/>
        <end position="102"/>
    </location>
</feature>
<organism evidence="3 4">
    <name type="scientific">Leptomonas seymouri</name>
    <dbReference type="NCBI Taxonomy" id="5684"/>
    <lineage>
        <taxon>Eukaryota</taxon>
        <taxon>Discoba</taxon>
        <taxon>Euglenozoa</taxon>
        <taxon>Kinetoplastea</taxon>
        <taxon>Metakinetoplastina</taxon>
        <taxon>Trypanosomatida</taxon>
        <taxon>Trypanosomatidae</taxon>
        <taxon>Leishmaniinae</taxon>
        <taxon>Leptomonas</taxon>
    </lineage>
</organism>
<dbReference type="OMA" id="MRHARLE"/>
<feature type="coiled-coil region" evidence="1">
    <location>
        <begin position="308"/>
        <end position="335"/>
    </location>
</feature>
<keyword evidence="1" id="KW-0175">Coiled coil</keyword>
<protein>
    <submittedName>
        <fullName evidence="3">Uncharacterized protein</fullName>
    </submittedName>
</protein>
<dbReference type="OrthoDB" id="441129at2759"/>
<sequence length="639" mass="70193">MNPTSSSPPNSTVVLADRRLTPSPPPDTHPKRESSNSIAASSGKSNSPLLNPEDDDCLSPLLSPSGSASTRPLHSLATAIAKDEVNGIGEPPRDVGPTERSHTQQLDVAATTYAHDRALRTKDAEIARLRRTIQELSVQLNNALHTLDARVDAAAELKALEAASVAEEERREAAVRSVRLEMLENRVKYRTMEEKLASKYESDVEAKAVELLSTHTKEVHDTNFELLKEKLLLAQEVTRSRAEYRELQDSYKKLRQETDLDVSAKKQMLQRNVIQKNEITSLRQQVKTSEDNLNAVVGEYDRKLAEQERRHLAEINALTKERDAARRDALRLKRDFSQLRSTASTVLSQRSDLEDFFYSALEEVRLRVIEERRQQLTGGRPGASQDARVTVFSSPQTASMLLRLESTDRRLITGNTSVSSAANASSSRSNWKVDHKGFPKRSDEASGRQSAAAADGADPSPNSVLPPVASTSRGCSSVPVVPLQNGTGTLVSVPSAMPAYLRADVDDDTAFSPPPVSRDDRGSALAGSQSSRRPPSSTAALESGAGSPSQEVPMLRSLPKNPTWKDVKEVDVASLSWAEKERVIQLLFKRIRDEGRHRKKANDKETAPTAEAGPWKMATPAVPPHFDRDVDSSTFLTQN</sequence>
<keyword evidence="4" id="KW-1185">Reference proteome</keyword>
<gene>
    <name evidence="3" type="ORF">ABL78_0300</name>
</gene>
<evidence type="ECO:0000313" key="4">
    <source>
        <dbReference type="Proteomes" id="UP000038009"/>
    </source>
</evidence>
<feature type="region of interest" description="Disordered" evidence="2">
    <location>
        <begin position="592"/>
        <end position="639"/>
    </location>
</feature>
<dbReference type="EMBL" id="LJSK01000004">
    <property type="protein sequence ID" value="KPI90540.1"/>
    <property type="molecule type" value="Genomic_DNA"/>
</dbReference>
<feature type="compositionally biased region" description="Low complexity" evidence="2">
    <location>
        <begin position="35"/>
        <end position="47"/>
    </location>
</feature>
<feature type="compositionally biased region" description="Basic and acidic residues" evidence="2">
    <location>
        <begin position="592"/>
        <end position="606"/>
    </location>
</feature>
<evidence type="ECO:0000256" key="2">
    <source>
        <dbReference type="SAM" id="MobiDB-lite"/>
    </source>
</evidence>
<feature type="compositionally biased region" description="Low complexity" evidence="2">
    <location>
        <begin position="415"/>
        <end position="430"/>
    </location>
</feature>
<dbReference type="PANTHER" id="PTHR14845:SF0">
    <property type="entry name" value="DUF4515 DOMAIN-CONTAINING PROTEIN"/>
    <property type="match status" value="1"/>
</dbReference>
<evidence type="ECO:0000256" key="1">
    <source>
        <dbReference type="SAM" id="Coils"/>
    </source>
</evidence>
<accession>A0A0N1IMK1</accession>
<comment type="caution">
    <text evidence="3">The sequence shown here is derived from an EMBL/GenBank/DDBJ whole genome shotgun (WGS) entry which is preliminary data.</text>
</comment>
<dbReference type="Proteomes" id="UP000038009">
    <property type="component" value="Unassembled WGS sequence"/>
</dbReference>
<feature type="compositionally biased region" description="Polar residues" evidence="2">
    <location>
        <begin position="526"/>
        <end position="550"/>
    </location>
</feature>
<feature type="compositionally biased region" description="Low complexity" evidence="2">
    <location>
        <begin position="1"/>
        <end position="12"/>
    </location>
</feature>
<proteinExistence type="predicted"/>
<dbReference type="AlphaFoldDB" id="A0A0N1IMK1"/>
<feature type="region of interest" description="Disordered" evidence="2">
    <location>
        <begin position="506"/>
        <end position="561"/>
    </location>
</feature>
<reference evidence="3 4" key="1">
    <citation type="journal article" date="2015" name="PLoS Pathog.">
        <title>Leptomonas seymouri: Adaptations to the Dixenous Life Cycle Analyzed by Genome Sequencing, Transcriptome Profiling and Co-infection with Leishmania donovani.</title>
        <authorList>
            <person name="Kraeva N."/>
            <person name="Butenko A."/>
            <person name="Hlavacova J."/>
            <person name="Kostygov A."/>
            <person name="Myskova J."/>
            <person name="Grybchuk D."/>
            <person name="Lestinova T."/>
            <person name="Votypka J."/>
            <person name="Volf P."/>
            <person name="Opperdoes F."/>
            <person name="Flegontov P."/>
            <person name="Lukes J."/>
            <person name="Yurchenko V."/>
        </authorList>
    </citation>
    <scope>NUCLEOTIDE SEQUENCE [LARGE SCALE GENOMIC DNA]</scope>
    <source>
        <strain evidence="3 4">ATCC 30220</strain>
    </source>
</reference>
<feature type="coiled-coil region" evidence="1">
    <location>
        <begin position="119"/>
        <end position="146"/>
    </location>
</feature>
<feature type="compositionally biased region" description="Low complexity" evidence="2">
    <location>
        <begin position="447"/>
        <end position="458"/>
    </location>
</feature>
<dbReference type="PANTHER" id="PTHR14845">
    <property type="entry name" value="COILED-COIL DOMAIN-CONTAINING 166"/>
    <property type="match status" value="1"/>
</dbReference>
<feature type="compositionally biased region" description="Basic and acidic residues" evidence="2">
    <location>
        <begin position="81"/>
        <end position="102"/>
    </location>
</feature>
<feature type="region of interest" description="Disordered" evidence="2">
    <location>
        <begin position="415"/>
        <end position="476"/>
    </location>
</feature>
<dbReference type="VEuPathDB" id="TriTrypDB:Lsey_0004_0280"/>